<organism evidence="2 3">
    <name type="scientific">Comamonas terrae</name>
    <dbReference type="NCBI Taxonomy" id="673548"/>
    <lineage>
        <taxon>Bacteria</taxon>
        <taxon>Pseudomonadati</taxon>
        <taxon>Pseudomonadota</taxon>
        <taxon>Betaproteobacteria</taxon>
        <taxon>Burkholderiales</taxon>
        <taxon>Comamonadaceae</taxon>
        <taxon>Comamonas</taxon>
    </lineage>
</organism>
<sequence length="93" mass="10303">MKKRQIRKIPGAPLKPRVHVGQAPHAPGESGPAQPQLRLPNERDESTDATSRQPDPAMEQAAQDLKSGQVDTDLRNTPGLDAQHREKLLRKSR</sequence>
<protein>
    <submittedName>
        <fullName evidence="2">Uncharacterized protein</fullName>
    </submittedName>
</protein>
<evidence type="ECO:0000256" key="1">
    <source>
        <dbReference type="SAM" id="MobiDB-lite"/>
    </source>
</evidence>
<dbReference type="RefSeq" id="WP_245633383.1">
    <property type="nucleotide sequence ID" value="NZ_BCNT01000009.1"/>
</dbReference>
<comment type="caution">
    <text evidence="2">The sequence shown here is derived from an EMBL/GenBank/DDBJ whole genome shotgun (WGS) entry which is preliminary data.</text>
</comment>
<evidence type="ECO:0000313" key="2">
    <source>
        <dbReference type="EMBL" id="MFD2756072.1"/>
    </source>
</evidence>
<gene>
    <name evidence="2" type="ORF">ACFSW6_18540</name>
</gene>
<proteinExistence type="predicted"/>
<reference evidence="3" key="1">
    <citation type="journal article" date="2019" name="Int. J. Syst. Evol. Microbiol.">
        <title>The Global Catalogue of Microorganisms (GCM) 10K type strain sequencing project: providing services to taxonomists for standard genome sequencing and annotation.</title>
        <authorList>
            <consortium name="The Broad Institute Genomics Platform"/>
            <consortium name="The Broad Institute Genome Sequencing Center for Infectious Disease"/>
            <person name="Wu L."/>
            <person name="Ma J."/>
        </authorList>
    </citation>
    <scope>NUCLEOTIDE SEQUENCE [LARGE SCALE GENOMIC DNA]</scope>
    <source>
        <strain evidence="3">TISTR 1906</strain>
    </source>
</reference>
<dbReference type="EMBL" id="JBHUMV010000009">
    <property type="protein sequence ID" value="MFD2756072.1"/>
    <property type="molecule type" value="Genomic_DNA"/>
</dbReference>
<dbReference type="Proteomes" id="UP001597463">
    <property type="component" value="Unassembled WGS sequence"/>
</dbReference>
<feature type="region of interest" description="Disordered" evidence="1">
    <location>
        <begin position="1"/>
        <end position="93"/>
    </location>
</feature>
<accession>A0ABW5UR22</accession>
<evidence type="ECO:0000313" key="3">
    <source>
        <dbReference type="Proteomes" id="UP001597463"/>
    </source>
</evidence>
<name>A0ABW5UR22_9BURK</name>
<keyword evidence="3" id="KW-1185">Reference proteome</keyword>